<evidence type="ECO:0000313" key="3">
    <source>
        <dbReference type="Proteomes" id="UP000294664"/>
    </source>
</evidence>
<gene>
    <name evidence="2" type="ORF">EDC64_10380</name>
</gene>
<sequence>MIPNALPLSLQDNPRLDQWIGFPEAGRVAVRTGKVELGQGLLTALVQIAAEELDVAVARIQLATGDTAATPDEGYTAGSRSVELSGGAIRLVCAEVRAMALDAAARRLGCDAASLALEDGVILKDGLPTGLDYWAVADDLDLTRTASGAAPAKAAARFKVVGTDVPRLDLPAKIGGAPFIQDLAPDGLLHARVLHRPRLGARLVALDEAAALKAGGGAVDLHRSGDLVALIGPDEAKVLAAFQRLRDRARWEGGVDLGPGDAEALSLLDRPAAPPRIVERGAPLPAARRLRATYSKPYIAHGSIAPSCGLALFEAGRLTVWTHSQGVFFLRSSIARALGLEVSAVHVIHHQGAGCYGHNGADDAAFDAAFAALACPGRPVRVLWTREDELGVAPFGAPMVVTLDAGFDADARPVDWTIDIVSPTHVSRPGAHGGVNLLGAAALADAPPAPAPADLPDPAGGGASRNAFLLYDLPHQKLVHRFIPAPPVRTSSMRGLGAFANVFALESFIDEAAEAAGLDPVAYRLKLMADPRARAVISAAAEMADWDSPPPDGFARGFAFSRYKNVAAYLAMAVELSVEEEVRVSRVWCAVDGGLVINPDGARNQIEGGVIQAISWTLKEQVTFADGAVASNSWETYPILRFSEVPEIETRLIGDPTHPPLGLGEVSQGPTAAAIGNAVARALGARLRHLPLTRERIMAALLEG</sequence>
<comment type="caution">
    <text evidence="2">The sequence shown here is derived from an EMBL/GenBank/DDBJ whole genome shotgun (WGS) entry which is preliminary data.</text>
</comment>
<protein>
    <submittedName>
        <fullName evidence="2">CO/xanthine dehydrogenase Mo-binding subunit</fullName>
    </submittedName>
</protein>
<dbReference type="SUPFAM" id="SSF56003">
    <property type="entry name" value="Molybdenum cofactor-binding domain"/>
    <property type="match status" value="2"/>
</dbReference>
<dbReference type="OrthoDB" id="7955330at2"/>
<dbReference type="SMART" id="SM01008">
    <property type="entry name" value="Ald_Xan_dh_C"/>
    <property type="match status" value="1"/>
</dbReference>
<dbReference type="Gene3D" id="3.90.1170.50">
    <property type="entry name" value="Aldehyde oxidase/xanthine dehydrogenase, a/b hammerhead"/>
    <property type="match status" value="1"/>
</dbReference>
<dbReference type="InterPro" id="IPR008274">
    <property type="entry name" value="AldOxase/xan_DH_MoCoBD1"/>
</dbReference>
<name>A0A4R3M1C9_9HYPH</name>
<dbReference type="PANTHER" id="PTHR47495:SF1">
    <property type="entry name" value="BLL3820 PROTEIN"/>
    <property type="match status" value="1"/>
</dbReference>
<reference evidence="2 3" key="1">
    <citation type="submission" date="2019-03" db="EMBL/GenBank/DDBJ databases">
        <title>Genomic Encyclopedia of Type Strains, Phase IV (KMG-IV): sequencing the most valuable type-strain genomes for metagenomic binning, comparative biology and taxonomic classification.</title>
        <authorList>
            <person name="Goeker M."/>
        </authorList>
    </citation>
    <scope>NUCLEOTIDE SEQUENCE [LARGE SCALE GENOMIC DNA]</scope>
    <source>
        <strain evidence="2 3">DSM 9035</strain>
    </source>
</reference>
<dbReference type="PANTHER" id="PTHR47495">
    <property type="entry name" value="ALDEHYDE DEHYDROGENASE"/>
    <property type="match status" value="1"/>
</dbReference>
<dbReference type="EMBL" id="SMAI01000003">
    <property type="protein sequence ID" value="TCT05979.1"/>
    <property type="molecule type" value="Genomic_DNA"/>
</dbReference>
<dbReference type="Pfam" id="PF02738">
    <property type="entry name" value="MoCoBD_1"/>
    <property type="match status" value="2"/>
</dbReference>
<organism evidence="2 3">
    <name type="scientific">Aquabacter spiritensis</name>
    <dbReference type="NCBI Taxonomy" id="933073"/>
    <lineage>
        <taxon>Bacteria</taxon>
        <taxon>Pseudomonadati</taxon>
        <taxon>Pseudomonadota</taxon>
        <taxon>Alphaproteobacteria</taxon>
        <taxon>Hyphomicrobiales</taxon>
        <taxon>Xanthobacteraceae</taxon>
        <taxon>Aquabacter</taxon>
    </lineage>
</organism>
<dbReference type="InterPro" id="IPR000674">
    <property type="entry name" value="Ald_Oxase/Xan_DH_a/b"/>
</dbReference>
<dbReference type="PIRSF" id="PIRSF036389">
    <property type="entry name" value="IOR_B"/>
    <property type="match status" value="1"/>
</dbReference>
<proteinExistence type="predicted"/>
<dbReference type="InterPro" id="IPR046867">
    <property type="entry name" value="AldOxase/xan_DH_MoCoBD2"/>
</dbReference>
<dbReference type="Proteomes" id="UP000294664">
    <property type="component" value="Unassembled WGS sequence"/>
</dbReference>
<evidence type="ECO:0000313" key="2">
    <source>
        <dbReference type="EMBL" id="TCT05979.1"/>
    </source>
</evidence>
<feature type="domain" description="Aldehyde oxidase/xanthine dehydrogenase a/b hammerhead" evidence="1">
    <location>
        <begin position="174"/>
        <end position="255"/>
    </location>
</feature>
<keyword evidence="3" id="KW-1185">Reference proteome</keyword>
<dbReference type="InterPro" id="IPR052516">
    <property type="entry name" value="N-heterocyclic_Hydroxylase"/>
</dbReference>
<evidence type="ECO:0000259" key="1">
    <source>
        <dbReference type="SMART" id="SM01008"/>
    </source>
</evidence>
<dbReference type="Pfam" id="PF20256">
    <property type="entry name" value="MoCoBD_2"/>
    <property type="match status" value="2"/>
</dbReference>
<dbReference type="RefSeq" id="WP_132030510.1">
    <property type="nucleotide sequence ID" value="NZ_SMAI01000003.1"/>
</dbReference>
<dbReference type="InterPro" id="IPR012368">
    <property type="entry name" value="OxRdtase_Mopterin-bd_su_IorB"/>
</dbReference>
<dbReference type="InterPro" id="IPR037165">
    <property type="entry name" value="AldOxase/xan_DH_Mopterin-bd_sf"/>
</dbReference>
<dbReference type="Gene3D" id="3.30.365.10">
    <property type="entry name" value="Aldehyde oxidase/xanthine dehydrogenase, molybdopterin binding domain"/>
    <property type="match status" value="4"/>
</dbReference>
<dbReference type="AlphaFoldDB" id="A0A4R3M1C9"/>
<accession>A0A4R3M1C9</accession>
<dbReference type="GO" id="GO:0016491">
    <property type="term" value="F:oxidoreductase activity"/>
    <property type="evidence" value="ECO:0007669"/>
    <property type="project" value="InterPro"/>
</dbReference>